<dbReference type="InParanoid" id="A0A200PTW7"/>
<evidence type="ECO:0008006" key="4">
    <source>
        <dbReference type="Google" id="ProtNLM"/>
    </source>
</evidence>
<dbReference type="FunCoup" id="A0A200PTW7">
    <property type="interactions" value="610"/>
</dbReference>
<name>A0A200PTW7_MACCD</name>
<sequence length="285" mass="31743">MASGKPNNVPKQRRHPKDGNQKNSAFKNPKRVPLGPNRAQTKKKKKNEEIKGTKTRKEPKAAAAAAANLPASQQLSFFLDCFQSAINIKFSSLELESFKDTCIVESPKGLEQDADSLFKHMKAAFGTSWREVLTEGQLEGIIDPGSPAVLVISTSALRSLELLRGLRPLTKECRAAKLFAKHMKIVEQVTLLKSRVNIASGTPSRIKKLIDMDVLGISRLAVIVLDMHTDAKGYSLFSLPQVSDEFWDLYKSHFQQRLIQGDLRICLYGPISCDTEVKNTELHEE</sequence>
<dbReference type="OMA" id="FWDLFKN"/>
<accession>A0A200PTW7</accession>
<feature type="compositionally biased region" description="Polar residues" evidence="1">
    <location>
        <begin position="1"/>
        <end position="10"/>
    </location>
</feature>
<dbReference type="PANTHER" id="PTHR24030:SF0">
    <property type="entry name" value="PROTEIN CMSS1"/>
    <property type="match status" value="1"/>
</dbReference>
<gene>
    <name evidence="2" type="ORF">BVC80_9073g86</name>
</gene>
<dbReference type="AlphaFoldDB" id="A0A200PTW7"/>
<dbReference type="Pfam" id="PF14617">
    <property type="entry name" value="CMS1"/>
    <property type="match status" value="1"/>
</dbReference>
<protein>
    <recommendedName>
        <fullName evidence="4">Protein CMSS1</fullName>
    </recommendedName>
</protein>
<reference evidence="2 3" key="1">
    <citation type="journal article" date="2017" name="Mol. Plant">
        <title>The Genome of Medicinal Plant Macleaya cordata Provides New Insights into Benzylisoquinoline Alkaloids Metabolism.</title>
        <authorList>
            <person name="Liu X."/>
            <person name="Liu Y."/>
            <person name="Huang P."/>
            <person name="Ma Y."/>
            <person name="Qing Z."/>
            <person name="Tang Q."/>
            <person name="Cao H."/>
            <person name="Cheng P."/>
            <person name="Zheng Y."/>
            <person name="Yuan Z."/>
            <person name="Zhou Y."/>
            <person name="Liu J."/>
            <person name="Tang Z."/>
            <person name="Zhuo Y."/>
            <person name="Zhang Y."/>
            <person name="Yu L."/>
            <person name="Huang J."/>
            <person name="Yang P."/>
            <person name="Peng Q."/>
            <person name="Zhang J."/>
            <person name="Jiang W."/>
            <person name="Zhang Z."/>
            <person name="Lin K."/>
            <person name="Ro D.K."/>
            <person name="Chen X."/>
            <person name="Xiong X."/>
            <person name="Shang Y."/>
            <person name="Huang S."/>
            <person name="Zeng J."/>
        </authorList>
    </citation>
    <scope>NUCLEOTIDE SEQUENCE [LARGE SCALE GENOMIC DNA]</scope>
    <source>
        <strain evidence="3">cv. BLH2017</strain>
        <tissue evidence="2">Root</tissue>
    </source>
</reference>
<dbReference type="GO" id="GO:0030686">
    <property type="term" value="C:90S preribosome"/>
    <property type="evidence" value="ECO:0007669"/>
    <property type="project" value="TreeGrafter"/>
</dbReference>
<dbReference type="STRING" id="56857.A0A200PTW7"/>
<organism evidence="2 3">
    <name type="scientific">Macleaya cordata</name>
    <name type="common">Five-seeded plume-poppy</name>
    <name type="synonym">Bocconia cordata</name>
    <dbReference type="NCBI Taxonomy" id="56857"/>
    <lineage>
        <taxon>Eukaryota</taxon>
        <taxon>Viridiplantae</taxon>
        <taxon>Streptophyta</taxon>
        <taxon>Embryophyta</taxon>
        <taxon>Tracheophyta</taxon>
        <taxon>Spermatophyta</taxon>
        <taxon>Magnoliopsida</taxon>
        <taxon>Ranunculales</taxon>
        <taxon>Papaveraceae</taxon>
        <taxon>Papaveroideae</taxon>
        <taxon>Macleaya</taxon>
    </lineage>
</organism>
<dbReference type="Proteomes" id="UP000195402">
    <property type="component" value="Unassembled WGS sequence"/>
</dbReference>
<evidence type="ECO:0000313" key="3">
    <source>
        <dbReference type="Proteomes" id="UP000195402"/>
    </source>
</evidence>
<dbReference type="GO" id="GO:0005634">
    <property type="term" value="C:nucleus"/>
    <property type="evidence" value="ECO:0007669"/>
    <property type="project" value="TreeGrafter"/>
</dbReference>
<evidence type="ECO:0000313" key="2">
    <source>
        <dbReference type="EMBL" id="OVA01648.1"/>
    </source>
</evidence>
<proteinExistence type="predicted"/>
<dbReference type="OrthoDB" id="1929311at2759"/>
<evidence type="ECO:0000256" key="1">
    <source>
        <dbReference type="SAM" id="MobiDB-lite"/>
    </source>
</evidence>
<comment type="caution">
    <text evidence="2">The sequence shown here is derived from an EMBL/GenBank/DDBJ whole genome shotgun (WGS) entry which is preliminary data.</text>
</comment>
<dbReference type="PANTHER" id="PTHR24030">
    <property type="entry name" value="PROTEIN CMSS1"/>
    <property type="match status" value="1"/>
</dbReference>
<dbReference type="EMBL" id="MVGT01004040">
    <property type="protein sequence ID" value="OVA01648.1"/>
    <property type="molecule type" value="Genomic_DNA"/>
</dbReference>
<dbReference type="InterPro" id="IPR032704">
    <property type="entry name" value="Cms1"/>
</dbReference>
<feature type="region of interest" description="Disordered" evidence="1">
    <location>
        <begin position="1"/>
        <end position="65"/>
    </location>
</feature>
<feature type="compositionally biased region" description="Basic and acidic residues" evidence="1">
    <location>
        <begin position="46"/>
        <end position="60"/>
    </location>
</feature>
<keyword evidence="3" id="KW-1185">Reference proteome</keyword>